<dbReference type="NCBIfam" id="TIGR02395">
    <property type="entry name" value="rpoN_sigma"/>
    <property type="match status" value="1"/>
</dbReference>
<evidence type="ECO:0000256" key="2">
    <source>
        <dbReference type="ARBA" id="ARBA00022478"/>
    </source>
</evidence>
<name>F7NHI2_9FIRM</name>
<dbReference type="Gene3D" id="1.10.10.1330">
    <property type="entry name" value="RNA polymerase sigma-54 factor, core-binding domain"/>
    <property type="match status" value="1"/>
</dbReference>
<dbReference type="GO" id="GO:0003677">
    <property type="term" value="F:DNA binding"/>
    <property type="evidence" value="ECO:0007669"/>
    <property type="project" value="UniProtKB-KW"/>
</dbReference>
<dbReference type="GO" id="GO:0001216">
    <property type="term" value="F:DNA-binding transcription activator activity"/>
    <property type="evidence" value="ECO:0007669"/>
    <property type="project" value="InterPro"/>
</dbReference>
<sequence>MRMEFGLKLDVNQKLVMTPQLCQAIAILQLSTLELAEMVEQEMLENPVLELADVQADSDGEESESGESAESTLPEAESDQQVKEYLEWENYFNQGYDAGETTVSDEKTSFEGFAKSAVTLQEHLELQLRFSPLSPAALCIGGYLIGCIDDQGYLSCSVEDAAAALGVQPEAAKKVLRVIQSFDPVGVGARDLKECLNIQLDHRRIQDVLVRVIVDRYLEEVANSHLKQIADQLQVTPREVQQAVDIIRTLNPKPGSAFSSGSESGYIVPDVNIDKVGNSFVIIINDHSIPRLVINPYYRRVMRDIDSEAKKYVEGRIHAAVWLMKSIEQRRRTLYNVVGAILDCQKDFFELGPKHLAPLTMRRVADQLGIHESTVSRAIANKYASTPHGVFSLRTFFSAGVSGSGGAQLSSSRVKREIKEMVAGEASGQPFSDQTIMERLQQQGIAVSRRTVTKYREELGIPASNKRKRY</sequence>
<comment type="caution">
    <text evidence="12">The sequence shown here is derived from an EMBL/GenBank/DDBJ whole genome shotgun (WGS) entry which is preliminary data.</text>
</comment>
<evidence type="ECO:0000256" key="3">
    <source>
        <dbReference type="ARBA" id="ARBA00022679"/>
    </source>
</evidence>
<dbReference type="GO" id="GO:0006352">
    <property type="term" value="P:DNA-templated transcription initiation"/>
    <property type="evidence" value="ECO:0007669"/>
    <property type="project" value="InterPro"/>
</dbReference>
<keyword evidence="2" id="KW-0240">DNA-directed RNA polymerase</keyword>
<dbReference type="InterPro" id="IPR007046">
    <property type="entry name" value="RNA_pol_sigma_54_core-bd"/>
</dbReference>
<dbReference type="PROSITE" id="PS00717">
    <property type="entry name" value="SIGMA54_1"/>
    <property type="match status" value="1"/>
</dbReference>
<evidence type="ECO:0000256" key="4">
    <source>
        <dbReference type="ARBA" id="ARBA00022695"/>
    </source>
</evidence>
<dbReference type="InterPro" id="IPR038709">
    <property type="entry name" value="RpoN_core-bd_sf"/>
</dbReference>
<dbReference type="EMBL" id="AFGF01000054">
    <property type="protein sequence ID" value="EGO64529.1"/>
    <property type="molecule type" value="Genomic_DNA"/>
</dbReference>
<protein>
    <submittedName>
        <fullName evidence="12">RNA polymerase, sigma 54 subunit, RpoN/SigL</fullName>
    </submittedName>
</protein>
<organism evidence="12 13">
    <name type="scientific">Acetonema longum DSM 6540</name>
    <dbReference type="NCBI Taxonomy" id="1009370"/>
    <lineage>
        <taxon>Bacteria</taxon>
        <taxon>Bacillati</taxon>
        <taxon>Bacillota</taxon>
        <taxon>Negativicutes</taxon>
        <taxon>Acetonemataceae</taxon>
        <taxon>Acetonema</taxon>
    </lineage>
</organism>
<feature type="compositionally biased region" description="Acidic residues" evidence="9">
    <location>
        <begin position="56"/>
        <end position="67"/>
    </location>
</feature>
<dbReference type="PROSITE" id="PS00718">
    <property type="entry name" value="SIGMA54_2"/>
    <property type="match status" value="1"/>
</dbReference>
<dbReference type="GO" id="GO:0016779">
    <property type="term" value="F:nucleotidyltransferase activity"/>
    <property type="evidence" value="ECO:0007669"/>
    <property type="project" value="UniProtKB-KW"/>
</dbReference>
<dbReference type="PANTHER" id="PTHR32248:SF4">
    <property type="entry name" value="RNA POLYMERASE SIGMA-54 FACTOR"/>
    <property type="match status" value="1"/>
</dbReference>
<dbReference type="Pfam" id="PF04552">
    <property type="entry name" value="Sigma54_DBD"/>
    <property type="match status" value="1"/>
</dbReference>
<keyword evidence="5" id="KW-0805">Transcription regulation</keyword>
<evidence type="ECO:0000256" key="9">
    <source>
        <dbReference type="SAM" id="MobiDB-lite"/>
    </source>
</evidence>
<keyword evidence="8" id="KW-0804">Transcription</keyword>
<evidence type="ECO:0000256" key="6">
    <source>
        <dbReference type="ARBA" id="ARBA00023082"/>
    </source>
</evidence>
<keyword evidence="3" id="KW-0808">Transferase</keyword>
<keyword evidence="4" id="KW-0548">Nucleotidyltransferase</keyword>
<keyword evidence="7" id="KW-0238">DNA-binding</keyword>
<dbReference type="STRING" id="1009370.ALO_07648"/>
<dbReference type="OrthoDB" id="9814402at2"/>
<evidence type="ECO:0000256" key="7">
    <source>
        <dbReference type="ARBA" id="ARBA00023125"/>
    </source>
</evidence>
<evidence type="ECO:0000256" key="5">
    <source>
        <dbReference type="ARBA" id="ARBA00023015"/>
    </source>
</evidence>
<accession>F7NHI2</accession>
<comment type="similarity">
    <text evidence="1">Belongs to the sigma-54 factor family.</text>
</comment>
<dbReference type="GO" id="GO:0000428">
    <property type="term" value="C:DNA-directed RNA polymerase complex"/>
    <property type="evidence" value="ECO:0007669"/>
    <property type="project" value="UniProtKB-KW"/>
</dbReference>
<dbReference type="PIRSF" id="PIRSF000774">
    <property type="entry name" value="RpoN"/>
    <property type="match status" value="1"/>
</dbReference>
<dbReference type="PRINTS" id="PR00045">
    <property type="entry name" value="SIGMA54FCT"/>
</dbReference>
<keyword evidence="13" id="KW-1185">Reference proteome</keyword>
<feature type="domain" description="RNA polymerase sigma factor 54 core-binding" evidence="11">
    <location>
        <begin position="110"/>
        <end position="298"/>
    </location>
</feature>
<feature type="region of interest" description="Disordered" evidence="9">
    <location>
        <begin position="55"/>
        <end position="79"/>
    </location>
</feature>
<proteinExistence type="inferred from homology"/>
<dbReference type="GO" id="GO:0016987">
    <property type="term" value="F:sigma factor activity"/>
    <property type="evidence" value="ECO:0007669"/>
    <property type="project" value="UniProtKB-KW"/>
</dbReference>
<evidence type="ECO:0000259" key="11">
    <source>
        <dbReference type="Pfam" id="PF04963"/>
    </source>
</evidence>
<dbReference type="AlphaFoldDB" id="F7NHI2"/>
<dbReference type="PANTHER" id="PTHR32248">
    <property type="entry name" value="RNA POLYMERASE SIGMA-54 FACTOR"/>
    <property type="match status" value="1"/>
</dbReference>
<keyword evidence="6" id="KW-0731">Sigma factor</keyword>
<evidence type="ECO:0000313" key="13">
    <source>
        <dbReference type="Proteomes" id="UP000003240"/>
    </source>
</evidence>
<evidence type="ECO:0000256" key="8">
    <source>
        <dbReference type="ARBA" id="ARBA00023163"/>
    </source>
</evidence>
<dbReference type="RefSeq" id="WP_004094339.1">
    <property type="nucleotide sequence ID" value="NZ_AFGF01000054.1"/>
</dbReference>
<dbReference type="InterPro" id="IPR000394">
    <property type="entry name" value="RNA_pol_sigma_54"/>
</dbReference>
<dbReference type="InterPro" id="IPR007634">
    <property type="entry name" value="RNA_pol_sigma_54_DNA-bd"/>
</dbReference>
<dbReference type="PROSITE" id="PS50044">
    <property type="entry name" value="SIGMA54_3"/>
    <property type="match status" value="1"/>
</dbReference>
<feature type="domain" description="RNA polymerase sigma factor 54 DNA-binding" evidence="10">
    <location>
        <begin position="311"/>
        <end position="469"/>
    </location>
</feature>
<dbReference type="Gene3D" id="1.10.10.60">
    <property type="entry name" value="Homeodomain-like"/>
    <property type="match status" value="1"/>
</dbReference>
<dbReference type="Pfam" id="PF04963">
    <property type="entry name" value="Sigma54_CBD"/>
    <property type="match status" value="1"/>
</dbReference>
<dbReference type="Proteomes" id="UP000003240">
    <property type="component" value="Unassembled WGS sequence"/>
</dbReference>
<gene>
    <name evidence="12" type="ORF">ALO_07648</name>
</gene>
<evidence type="ECO:0000259" key="10">
    <source>
        <dbReference type="Pfam" id="PF04552"/>
    </source>
</evidence>
<dbReference type="Pfam" id="PF00309">
    <property type="entry name" value="Sigma54_AID"/>
    <property type="match status" value="1"/>
</dbReference>
<evidence type="ECO:0000256" key="1">
    <source>
        <dbReference type="ARBA" id="ARBA00008798"/>
    </source>
</evidence>
<dbReference type="eggNOG" id="COG1508">
    <property type="taxonomic scope" value="Bacteria"/>
</dbReference>
<evidence type="ECO:0000313" key="12">
    <source>
        <dbReference type="EMBL" id="EGO64529.1"/>
    </source>
</evidence>
<reference evidence="12 13" key="1">
    <citation type="journal article" date="2011" name="EMBO J.">
        <title>Structural diversity of bacterial flagellar motors.</title>
        <authorList>
            <person name="Chen S."/>
            <person name="Beeby M."/>
            <person name="Murphy G.E."/>
            <person name="Leadbetter J.R."/>
            <person name="Hendrixson D.R."/>
            <person name="Briegel A."/>
            <person name="Li Z."/>
            <person name="Shi J."/>
            <person name="Tocheva E.I."/>
            <person name="Muller A."/>
            <person name="Dobro M.J."/>
            <person name="Jensen G.J."/>
        </authorList>
    </citation>
    <scope>NUCLEOTIDE SEQUENCE [LARGE SCALE GENOMIC DNA]</scope>
    <source>
        <strain evidence="12 13">DSM 6540</strain>
    </source>
</reference>